<reference evidence="1 2" key="1">
    <citation type="journal article" date="2020" name="Cell">
        <title>Large-Scale Comparative Analyses of Tick Genomes Elucidate Their Genetic Diversity and Vector Capacities.</title>
        <authorList>
            <consortium name="Tick Genome and Microbiome Consortium (TIGMIC)"/>
            <person name="Jia N."/>
            <person name="Wang J."/>
            <person name="Shi W."/>
            <person name="Du L."/>
            <person name="Sun Y."/>
            <person name="Zhan W."/>
            <person name="Jiang J.F."/>
            <person name="Wang Q."/>
            <person name="Zhang B."/>
            <person name="Ji P."/>
            <person name="Bell-Sakyi L."/>
            <person name="Cui X.M."/>
            <person name="Yuan T.T."/>
            <person name="Jiang B.G."/>
            <person name="Yang W.F."/>
            <person name="Lam T.T."/>
            <person name="Chang Q.C."/>
            <person name="Ding S.J."/>
            <person name="Wang X.J."/>
            <person name="Zhu J.G."/>
            <person name="Ruan X.D."/>
            <person name="Zhao L."/>
            <person name="Wei J.T."/>
            <person name="Ye R.Z."/>
            <person name="Que T.C."/>
            <person name="Du C.H."/>
            <person name="Zhou Y.H."/>
            <person name="Cheng J.X."/>
            <person name="Dai P.F."/>
            <person name="Guo W.B."/>
            <person name="Han X.H."/>
            <person name="Huang E.J."/>
            <person name="Li L.F."/>
            <person name="Wei W."/>
            <person name="Gao Y.C."/>
            <person name="Liu J.Z."/>
            <person name="Shao H.Z."/>
            <person name="Wang X."/>
            <person name="Wang C.C."/>
            <person name="Yang T.C."/>
            <person name="Huo Q.B."/>
            <person name="Li W."/>
            <person name="Chen H.Y."/>
            <person name="Chen S.E."/>
            <person name="Zhou L.G."/>
            <person name="Ni X.B."/>
            <person name="Tian J.H."/>
            <person name="Sheng Y."/>
            <person name="Liu T."/>
            <person name="Pan Y.S."/>
            <person name="Xia L.Y."/>
            <person name="Li J."/>
            <person name="Zhao F."/>
            <person name="Cao W.C."/>
        </authorList>
    </citation>
    <scope>NUCLEOTIDE SEQUENCE [LARGE SCALE GENOMIC DNA]</scope>
    <source>
        <strain evidence="1">Iper-2018</strain>
    </source>
</reference>
<comment type="caution">
    <text evidence="1">The sequence shown here is derived from an EMBL/GenBank/DDBJ whole genome shotgun (WGS) entry which is preliminary data.</text>
</comment>
<sequence>MAGEKRSFRRAGAGDGRRHKGAPTERASGNPSLSLLLRCDLSRALTLNSRFPSSLRLVGRQAGHERGCIWYSIAELPQLGRQVAGDSGRAVIKILFVPPLLLSNEKNPAMLLLMLVCQAAGNRFDAGLAAVLVASSQSGARCLRLAPCAGQRRASGPSRRRISDALSSSFEGTRPPHRLGSTVTASAERVAHQRS</sequence>
<protein>
    <submittedName>
        <fullName evidence="1">Uncharacterized protein</fullName>
    </submittedName>
</protein>
<proteinExistence type="predicted"/>
<organism evidence="1 2">
    <name type="scientific">Ixodes persulcatus</name>
    <name type="common">Taiga tick</name>
    <dbReference type="NCBI Taxonomy" id="34615"/>
    <lineage>
        <taxon>Eukaryota</taxon>
        <taxon>Metazoa</taxon>
        <taxon>Ecdysozoa</taxon>
        <taxon>Arthropoda</taxon>
        <taxon>Chelicerata</taxon>
        <taxon>Arachnida</taxon>
        <taxon>Acari</taxon>
        <taxon>Parasitiformes</taxon>
        <taxon>Ixodida</taxon>
        <taxon>Ixodoidea</taxon>
        <taxon>Ixodidae</taxon>
        <taxon>Ixodinae</taxon>
        <taxon>Ixodes</taxon>
    </lineage>
</organism>
<name>A0AC60QCL3_IXOPE</name>
<gene>
    <name evidence="1" type="ORF">HPB47_021522</name>
</gene>
<dbReference type="Proteomes" id="UP000805193">
    <property type="component" value="Unassembled WGS sequence"/>
</dbReference>
<evidence type="ECO:0000313" key="1">
    <source>
        <dbReference type="EMBL" id="KAG0431717.1"/>
    </source>
</evidence>
<evidence type="ECO:0000313" key="2">
    <source>
        <dbReference type="Proteomes" id="UP000805193"/>
    </source>
</evidence>
<keyword evidence="2" id="KW-1185">Reference proteome</keyword>
<accession>A0AC60QCL3</accession>
<dbReference type="EMBL" id="JABSTQ010009203">
    <property type="protein sequence ID" value="KAG0431717.1"/>
    <property type="molecule type" value="Genomic_DNA"/>
</dbReference>